<gene>
    <name evidence="5" type="ORF">ACU52_00820</name>
</gene>
<feature type="compositionally biased region" description="Low complexity" evidence="3">
    <location>
        <begin position="1135"/>
        <end position="1160"/>
    </location>
</feature>
<organism evidence="5 6">
    <name type="scientific">Xylanibacter rarus</name>
    <dbReference type="NCBI Taxonomy" id="1676614"/>
    <lineage>
        <taxon>Bacteria</taxon>
        <taxon>Pseudomonadati</taxon>
        <taxon>Bacteroidota</taxon>
        <taxon>Bacteroidia</taxon>
        <taxon>Bacteroidales</taxon>
        <taxon>Prevotellaceae</taxon>
        <taxon>Xylanibacter</taxon>
    </lineage>
</organism>
<feature type="chain" id="PRO_5034368137" evidence="4">
    <location>
        <begin position="23"/>
        <end position="1172"/>
    </location>
</feature>
<evidence type="ECO:0000313" key="6">
    <source>
        <dbReference type="Proteomes" id="UP000036951"/>
    </source>
</evidence>
<dbReference type="InterPro" id="IPR011990">
    <property type="entry name" value="TPR-like_helical_dom_sf"/>
</dbReference>
<protein>
    <submittedName>
        <fullName evidence="5">Tetratricopeptide repeat protein</fullName>
    </submittedName>
</protein>
<evidence type="ECO:0000313" key="5">
    <source>
        <dbReference type="EMBL" id="KOO69729.1"/>
    </source>
</evidence>
<feature type="coiled-coil region" evidence="2">
    <location>
        <begin position="536"/>
        <end position="563"/>
    </location>
</feature>
<dbReference type="OrthoDB" id="1522549at2"/>
<dbReference type="AlphaFoldDB" id="A0A8E1R1C5"/>
<comment type="caution">
    <text evidence="5">The sequence shown here is derived from an EMBL/GenBank/DDBJ whole genome shotgun (WGS) entry which is preliminary data.</text>
</comment>
<evidence type="ECO:0000256" key="4">
    <source>
        <dbReference type="SAM" id="SignalP"/>
    </source>
</evidence>
<feature type="compositionally biased region" description="Polar residues" evidence="3">
    <location>
        <begin position="983"/>
        <end position="992"/>
    </location>
</feature>
<dbReference type="PROSITE" id="PS51257">
    <property type="entry name" value="PROKAR_LIPOPROTEIN"/>
    <property type="match status" value="1"/>
</dbReference>
<dbReference type="InterPro" id="IPR019734">
    <property type="entry name" value="TPR_rpt"/>
</dbReference>
<feature type="region of interest" description="Disordered" evidence="3">
    <location>
        <begin position="963"/>
        <end position="1172"/>
    </location>
</feature>
<sequence>MKTIKTRHIIPLAALIALLITAGCSTEKNTAQSRWWHSFNARYNTYYNGTLAYIDGSLEKENGNKDNFTEMIPLYTVGNKDSRELGKSNFDRAIEKSQKAIKLHSIKKRPQWTKSRKKTEKDIEWLNRKEYNPFLWKAWMLMGRSQFMKGSFDEAASTFAYMSRLYSTQPAIYGRARAWLAKCYIEEGWIYDAEDVITKIKRDSLHWRAVKEWDYTYADYYIHTGRYAEAIPYLRKVIKHEMRRKQRARQWYLMGQLEAELGHKENAYKAFKRVIRLNPPYELEFNARIAMSEVMAGTQSKKMIRRLKRMAASDNNKDYLDQVYYAIGNIYMLQKDTANAIAAYEKGNTKSTRNGIEKGVLLLTLGDIYWDKEDYSNAGRCYGEAIGLLDKERDDYEQLSERSKVLDELVPYTDAVHLQDSLQALAKMPEKERNEAIDRVIEALKKKEKEERDAQAELDAQQQMAQQGGMGNMNNTNNMTNNATDKSGKWYFYNPTAVSQGKATFQKMWGRRENVDDWQRVNKTVVSLDNNPAEMTDEMRDSIAAAEAAADSLENVMDSAQNNPHKREYYLKQIPFTEEQVAESNKIIEDGLFHAGIIFKDKLDNLTLSEKTLRRLTDSYPDFENMDEAFYHLYLLYSRRQDKTQANIFLDKLKRSYPKSQWTILLSDPYFEENAKFGEHIEDSLYAATYNAFKAGKYEEVSTNTSLSAKRFPLGANRDKFIFIGGLSKLNSGDSNGCLTDMQEVVSKYPQSDVSPMAGMIINGVKAGRQLRGGKFDIGDVWEHRSVVLSDSDSIAARKFIAERNTDFTFMMVYSPDSLNENKLLFELARFNFSNFIVRNFDIVIDELNGMHRMMVSGFRNYDEALQYARQLYKNQQVMKLAQKGRAIIISDSNIELLGTQYSYNDYDKFYEQHFVPLRISTVRLLTEPSTIEFEKPDNGEGGETDGLYNGGVIEEGLYINDDQPATGEADSGISIPVEPENTPATGSQDDNTIAIPVEEEKAGGNADDGGIVIPDMQQNNATNNGNAQQGTTQTDNNSFMIEPEPQTDQPATQDSQGFEISTDVYDTNANGNAAGSQTQQGNAQTDVMTDAVEPQKQPEQPQQTKQPVPAVPQKEEPAANDTDELIFDFGDDTGTGNSNANSSTNNNNGNDSNNKQNGYDLEDEYYDLDGF</sequence>
<dbReference type="Pfam" id="PF13181">
    <property type="entry name" value="TPR_8"/>
    <property type="match status" value="4"/>
</dbReference>
<name>A0A8E1R1C5_9BACT</name>
<evidence type="ECO:0000256" key="1">
    <source>
        <dbReference type="PROSITE-ProRule" id="PRU00339"/>
    </source>
</evidence>
<feature type="repeat" description="TPR" evidence="1">
    <location>
        <begin position="248"/>
        <end position="281"/>
    </location>
</feature>
<dbReference type="EMBL" id="LFQU01000001">
    <property type="protein sequence ID" value="KOO69729.1"/>
    <property type="molecule type" value="Genomic_DNA"/>
</dbReference>
<keyword evidence="4" id="KW-0732">Signal</keyword>
<keyword evidence="1" id="KW-0802">TPR repeat</keyword>
<dbReference type="SUPFAM" id="SSF48452">
    <property type="entry name" value="TPR-like"/>
    <property type="match status" value="2"/>
</dbReference>
<dbReference type="PROSITE" id="PS50005">
    <property type="entry name" value="TPR"/>
    <property type="match status" value="1"/>
</dbReference>
<dbReference type="SMART" id="SM00028">
    <property type="entry name" value="TPR"/>
    <property type="match status" value="4"/>
</dbReference>
<dbReference type="Proteomes" id="UP000036951">
    <property type="component" value="Unassembled WGS sequence"/>
</dbReference>
<feature type="compositionally biased region" description="Acidic residues" evidence="3">
    <location>
        <begin position="1161"/>
        <end position="1172"/>
    </location>
</feature>
<dbReference type="RefSeq" id="WP_053397387.1">
    <property type="nucleotide sequence ID" value="NZ_LFQU01000001.1"/>
</dbReference>
<keyword evidence="2" id="KW-0175">Coiled coil</keyword>
<feature type="region of interest" description="Disordered" evidence="3">
    <location>
        <begin position="448"/>
        <end position="482"/>
    </location>
</feature>
<feature type="compositionally biased region" description="Polar residues" evidence="3">
    <location>
        <begin position="1047"/>
        <end position="1088"/>
    </location>
</feature>
<reference evidence="5 6" key="1">
    <citation type="submission" date="2015-06" db="EMBL/GenBank/DDBJ databases">
        <title>Prevotella sp. 109, sp. nov., a novel member of the family Prevotellaceae isolated from human faeces.</title>
        <authorList>
            <person name="Shkoporov A.N."/>
            <person name="Chaplin A.V."/>
            <person name="Kafarskaia L.I."/>
            <person name="Efimov B.A."/>
        </authorList>
    </citation>
    <scope>NUCLEOTIDE SEQUENCE [LARGE SCALE GENOMIC DNA]</scope>
    <source>
        <strain evidence="5 6">109</strain>
    </source>
</reference>
<proteinExistence type="predicted"/>
<accession>A0A8E1R1C5</accession>
<evidence type="ECO:0000256" key="2">
    <source>
        <dbReference type="SAM" id="Coils"/>
    </source>
</evidence>
<feature type="compositionally biased region" description="Acidic residues" evidence="3">
    <location>
        <begin position="1122"/>
        <end position="1132"/>
    </location>
</feature>
<keyword evidence="6" id="KW-1185">Reference proteome</keyword>
<feature type="compositionally biased region" description="Low complexity" evidence="3">
    <location>
        <begin position="1093"/>
        <end position="1109"/>
    </location>
</feature>
<feature type="compositionally biased region" description="Low complexity" evidence="3">
    <location>
        <begin position="1018"/>
        <end position="1038"/>
    </location>
</feature>
<evidence type="ECO:0000256" key="3">
    <source>
        <dbReference type="SAM" id="MobiDB-lite"/>
    </source>
</evidence>
<dbReference type="Gene3D" id="1.25.40.10">
    <property type="entry name" value="Tetratricopeptide repeat domain"/>
    <property type="match status" value="3"/>
</dbReference>
<feature type="signal peptide" evidence="4">
    <location>
        <begin position="1"/>
        <end position="22"/>
    </location>
</feature>
<feature type="compositionally biased region" description="Low complexity" evidence="3">
    <location>
        <begin position="460"/>
        <end position="482"/>
    </location>
</feature>